<dbReference type="Gene3D" id="3.30.420.10">
    <property type="entry name" value="Ribonuclease H-like superfamily/Ribonuclease H"/>
    <property type="match status" value="1"/>
</dbReference>
<keyword evidence="5" id="KW-1185">Reference proteome</keyword>
<dbReference type="InterPro" id="IPR036397">
    <property type="entry name" value="RNaseH_sf"/>
</dbReference>
<dbReference type="EC" id="2.7.7.49" evidence="1"/>
<dbReference type="Gene3D" id="1.10.340.70">
    <property type="match status" value="1"/>
</dbReference>
<dbReference type="InParanoid" id="A0A6I8U925"/>
<protein>
    <recommendedName>
        <fullName evidence="1">RNA-directed DNA polymerase</fullName>
        <ecNumber evidence="1">2.7.7.49</ecNumber>
    </recommendedName>
</protein>
<name>A0A6I8U925_AEDAE</name>
<dbReference type="PANTHER" id="PTHR37984:SF11">
    <property type="entry name" value="INTEGRASE CATALYTIC DOMAIN-CONTAINING PROTEIN"/>
    <property type="match status" value="1"/>
</dbReference>
<evidence type="ECO:0000256" key="1">
    <source>
        <dbReference type="ARBA" id="ARBA00012493"/>
    </source>
</evidence>
<dbReference type="GO" id="GO:0015074">
    <property type="term" value="P:DNA integration"/>
    <property type="evidence" value="ECO:0007669"/>
    <property type="project" value="InterPro"/>
</dbReference>
<gene>
    <name evidence="4" type="primary">110675796</name>
</gene>
<dbReference type="InterPro" id="IPR041588">
    <property type="entry name" value="Integrase_H2C2"/>
</dbReference>
<proteinExistence type="predicted"/>
<dbReference type="Proteomes" id="UP000008820">
    <property type="component" value="Chromosome 2"/>
</dbReference>
<evidence type="ECO:0000259" key="3">
    <source>
        <dbReference type="PROSITE" id="PS50994"/>
    </source>
</evidence>
<feature type="region of interest" description="Disordered" evidence="2">
    <location>
        <begin position="371"/>
        <end position="406"/>
    </location>
</feature>
<dbReference type="Pfam" id="PF17921">
    <property type="entry name" value="Integrase_H2C2"/>
    <property type="match status" value="1"/>
</dbReference>
<dbReference type="InterPro" id="IPR050951">
    <property type="entry name" value="Retrovirus_Pol_polyprotein"/>
</dbReference>
<dbReference type="PROSITE" id="PS50994">
    <property type="entry name" value="INTEGRASE"/>
    <property type="match status" value="1"/>
</dbReference>
<dbReference type="EnsemblMetazoa" id="AAEL027584-RA">
    <property type="protein sequence ID" value="AAEL027584-PA"/>
    <property type="gene ID" value="AAEL027584"/>
</dbReference>
<dbReference type="FunFam" id="1.10.340.70:FF:000004">
    <property type="entry name" value="Retrovirus-related Pol polyprotein from transposon 297-like Protein"/>
    <property type="match status" value="1"/>
</dbReference>
<dbReference type="PANTHER" id="PTHR37984">
    <property type="entry name" value="PROTEIN CBG26694"/>
    <property type="match status" value="1"/>
</dbReference>
<organism evidence="4 5">
    <name type="scientific">Aedes aegypti</name>
    <name type="common">Yellowfever mosquito</name>
    <name type="synonym">Culex aegypti</name>
    <dbReference type="NCBI Taxonomy" id="7159"/>
    <lineage>
        <taxon>Eukaryota</taxon>
        <taxon>Metazoa</taxon>
        <taxon>Ecdysozoa</taxon>
        <taxon>Arthropoda</taxon>
        <taxon>Hexapoda</taxon>
        <taxon>Insecta</taxon>
        <taxon>Pterygota</taxon>
        <taxon>Neoptera</taxon>
        <taxon>Endopterygota</taxon>
        <taxon>Diptera</taxon>
        <taxon>Nematocera</taxon>
        <taxon>Culicoidea</taxon>
        <taxon>Culicidae</taxon>
        <taxon>Culicinae</taxon>
        <taxon>Aedini</taxon>
        <taxon>Aedes</taxon>
        <taxon>Stegomyia</taxon>
    </lineage>
</organism>
<dbReference type="InterPro" id="IPR001584">
    <property type="entry name" value="Integrase_cat-core"/>
</dbReference>
<dbReference type="GO" id="GO:0003676">
    <property type="term" value="F:nucleic acid binding"/>
    <property type="evidence" value="ECO:0007669"/>
    <property type="project" value="InterPro"/>
</dbReference>
<reference evidence="4" key="2">
    <citation type="submission" date="2020-05" db="UniProtKB">
        <authorList>
            <consortium name="EnsemblMetazoa"/>
        </authorList>
    </citation>
    <scope>IDENTIFICATION</scope>
    <source>
        <strain evidence="4">LVP_AGWG</strain>
    </source>
</reference>
<feature type="domain" description="Integrase catalytic" evidence="3">
    <location>
        <begin position="208"/>
        <end position="363"/>
    </location>
</feature>
<dbReference type="OrthoDB" id="7762923at2759"/>
<evidence type="ECO:0000313" key="5">
    <source>
        <dbReference type="Proteomes" id="UP000008820"/>
    </source>
</evidence>
<evidence type="ECO:0000256" key="2">
    <source>
        <dbReference type="SAM" id="MobiDB-lite"/>
    </source>
</evidence>
<dbReference type="InterPro" id="IPR012337">
    <property type="entry name" value="RNaseH-like_sf"/>
</dbReference>
<sequence length="459" mass="52939">MFMTKNGNRKDAGKRILSRAEGWMLRMDHFCFDFQHVSGKDNIADAPSRIGAKTESPAFGNEKESHELFSVTASTSDINDQLLALTNAEVKKELLVDDEIQTVIKWLEKKEKWPECIAKYQAFQSDLYLQGEVLMKREKMVLPSTLRNRALRLAHRSHPGMSTMKNFLRQGLWWPGMDREIEEFVRSCPECQLVTVTSRPVPIEMTELPQNPWDYVSMDFASASDILNWKALVLTDNYSRFLVAVPLDKTDTEAVKKNLKRIFNTYYIPKTLKADNGPPFNSADLKAWLNNVWGVRLIHSTPLNPTENGLVERSMQGINKITAIAKLGKLNWKEALSDYVAAYNSWPHHVTKIPPAELMFGRAVRSVLPNRRTDQRQSFDEELRDRDQMAKFNRNSREDSNRRARRTEIEVGDTVLVSQQKRDKADTPYKNAFHKVVKFKELAEPRSRMLQLIKHTIVT</sequence>
<accession>A0A6I8U925</accession>
<dbReference type="Pfam" id="PF00665">
    <property type="entry name" value="rve"/>
    <property type="match status" value="1"/>
</dbReference>
<reference evidence="4 5" key="1">
    <citation type="submission" date="2017-06" db="EMBL/GenBank/DDBJ databases">
        <title>Aedes aegypti genome working group (AGWG) sequencing and assembly.</title>
        <authorList>
            <consortium name="Aedes aegypti Genome Working Group (AGWG)"/>
            <person name="Matthews B.J."/>
        </authorList>
    </citation>
    <scope>NUCLEOTIDE SEQUENCE [LARGE SCALE GENOMIC DNA]</scope>
    <source>
        <strain evidence="4 5">LVP_AGWG</strain>
    </source>
</reference>
<dbReference type="GO" id="GO:0003964">
    <property type="term" value="F:RNA-directed DNA polymerase activity"/>
    <property type="evidence" value="ECO:0007669"/>
    <property type="project" value="UniProtKB-EC"/>
</dbReference>
<evidence type="ECO:0000313" key="4">
    <source>
        <dbReference type="EnsemblMetazoa" id="AAEL027584-PA"/>
    </source>
</evidence>
<dbReference type="SUPFAM" id="SSF53098">
    <property type="entry name" value="Ribonuclease H-like"/>
    <property type="match status" value="1"/>
</dbReference>
<dbReference type="AlphaFoldDB" id="A0A6I8U925"/>